<feature type="signal peptide" evidence="2">
    <location>
        <begin position="1"/>
        <end position="22"/>
    </location>
</feature>
<dbReference type="Proteomes" id="UP000242146">
    <property type="component" value="Unassembled WGS sequence"/>
</dbReference>
<accession>A0A1X2GB22</accession>
<evidence type="ECO:0000313" key="4">
    <source>
        <dbReference type="Proteomes" id="UP000242146"/>
    </source>
</evidence>
<dbReference type="OrthoDB" id="5407799at2759"/>
<reference evidence="3 4" key="1">
    <citation type="submission" date="2016-07" db="EMBL/GenBank/DDBJ databases">
        <title>Pervasive Adenine N6-methylation of Active Genes in Fungi.</title>
        <authorList>
            <consortium name="DOE Joint Genome Institute"/>
            <person name="Mondo S.J."/>
            <person name="Dannebaum R.O."/>
            <person name="Kuo R.C."/>
            <person name="Labutti K."/>
            <person name="Haridas S."/>
            <person name="Kuo A."/>
            <person name="Salamov A."/>
            <person name="Ahrendt S.R."/>
            <person name="Lipzen A."/>
            <person name="Sullivan W."/>
            <person name="Andreopoulos W.B."/>
            <person name="Clum A."/>
            <person name="Lindquist E."/>
            <person name="Daum C."/>
            <person name="Ramamoorthy G.K."/>
            <person name="Gryganskyi A."/>
            <person name="Culley D."/>
            <person name="Magnuson J.K."/>
            <person name="James T.Y."/>
            <person name="O'Malley M.A."/>
            <person name="Stajich J.E."/>
            <person name="Spatafora J.W."/>
            <person name="Visel A."/>
            <person name="Grigoriev I.V."/>
        </authorList>
    </citation>
    <scope>NUCLEOTIDE SEQUENCE [LARGE SCALE GENOMIC DNA]</scope>
    <source>
        <strain evidence="3 4">NRRL 3301</strain>
    </source>
</reference>
<comment type="caution">
    <text evidence="3">The sequence shown here is derived from an EMBL/GenBank/DDBJ whole genome shotgun (WGS) entry which is preliminary data.</text>
</comment>
<dbReference type="PANTHER" id="PTHR46603">
    <property type="entry name" value="ABSCISSION/NOCUT CHECKPOINT REGULATOR"/>
    <property type="match status" value="1"/>
</dbReference>
<dbReference type="PANTHER" id="PTHR46603:SF1">
    <property type="entry name" value="ABSCISSION_NOCUT CHECKPOINT REGULATOR"/>
    <property type="match status" value="1"/>
</dbReference>
<dbReference type="InterPro" id="IPR044553">
    <property type="entry name" value="Bbox1_ANCHR"/>
</dbReference>
<sequence length="207" mass="23124">MASSSKLTCCLVFLIQVTQLLAEADLSLSDDDMGDYLAAILDGPATSRAIDRHSHSQHLDALQSAFLGADDSLPLDEHSHQLIQQLQAETDLDAEYEDFQKGQAQRLEDRINALDKKSFPVRPSTDAQPSQRGPRGRVPEPLAMKDVHDEMDDWCCICNDDAALECLGCDGDKFCHRCFYETHQSETADFGFDRHQRKAYTPAALHQ</sequence>
<dbReference type="Pfam" id="PF22586">
    <property type="entry name" value="ANCHR-like_BBOX"/>
    <property type="match status" value="1"/>
</dbReference>
<gene>
    <name evidence="3" type="ORF">DM01DRAFT_1338209</name>
</gene>
<evidence type="ECO:0000256" key="1">
    <source>
        <dbReference type="SAM" id="MobiDB-lite"/>
    </source>
</evidence>
<protein>
    <submittedName>
        <fullName evidence="3">Uncharacterized protein</fullName>
    </submittedName>
</protein>
<dbReference type="STRING" id="101127.A0A1X2GB22"/>
<organism evidence="3 4">
    <name type="scientific">Hesseltinella vesiculosa</name>
    <dbReference type="NCBI Taxonomy" id="101127"/>
    <lineage>
        <taxon>Eukaryota</taxon>
        <taxon>Fungi</taxon>
        <taxon>Fungi incertae sedis</taxon>
        <taxon>Mucoromycota</taxon>
        <taxon>Mucoromycotina</taxon>
        <taxon>Mucoromycetes</taxon>
        <taxon>Mucorales</taxon>
        <taxon>Cunninghamellaceae</taxon>
        <taxon>Hesseltinella</taxon>
    </lineage>
</organism>
<keyword evidence="2" id="KW-0732">Signal</keyword>
<dbReference type="SUPFAM" id="SSF57845">
    <property type="entry name" value="B-box zinc-binding domain"/>
    <property type="match status" value="1"/>
</dbReference>
<feature type="chain" id="PRO_5012145913" evidence="2">
    <location>
        <begin position="23"/>
        <end position="207"/>
    </location>
</feature>
<name>A0A1X2GB22_9FUNG</name>
<evidence type="ECO:0000313" key="3">
    <source>
        <dbReference type="EMBL" id="ORX49537.1"/>
    </source>
</evidence>
<keyword evidence="4" id="KW-1185">Reference proteome</keyword>
<dbReference type="CDD" id="cd19817">
    <property type="entry name" value="Bbox1_ANCHR-like"/>
    <property type="match status" value="1"/>
</dbReference>
<proteinExistence type="predicted"/>
<dbReference type="EMBL" id="MCGT01000026">
    <property type="protein sequence ID" value="ORX49537.1"/>
    <property type="molecule type" value="Genomic_DNA"/>
</dbReference>
<feature type="region of interest" description="Disordered" evidence="1">
    <location>
        <begin position="115"/>
        <end position="140"/>
    </location>
</feature>
<evidence type="ECO:0000256" key="2">
    <source>
        <dbReference type="SAM" id="SignalP"/>
    </source>
</evidence>
<dbReference type="AlphaFoldDB" id="A0A1X2GB22"/>